<evidence type="ECO:0000259" key="1">
    <source>
        <dbReference type="Pfam" id="PF13340"/>
    </source>
</evidence>
<evidence type="ECO:0000313" key="3">
    <source>
        <dbReference type="Proteomes" id="UP001595833"/>
    </source>
</evidence>
<keyword evidence="3" id="KW-1185">Reference proteome</keyword>
<protein>
    <submittedName>
        <fullName evidence="2">Transposase</fullName>
    </submittedName>
</protein>
<evidence type="ECO:0000313" key="2">
    <source>
        <dbReference type="EMBL" id="MFC5058606.1"/>
    </source>
</evidence>
<organism evidence="2 3">
    <name type="scientific">Saccharothrix xinjiangensis</name>
    <dbReference type="NCBI Taxonomy" id="204798"/>
    <lineage>
        <taxon>Bacteria</taxon>
        <taxon>Bacillati</taxon>
        <taxon>Actinomycetota</taxon>
        <taxon>Actinomycetes</taxon>
        <taxon>Pseudonocardiales</taxon>
        <taxon>Pseudonocardiaceae</taxon>
        <taxon>Saccharothrix</taxon>
    </lineage>
</organism>
<name>A0ABV9Y7N1_9PSEU</name>
<dbReference type="PANTHER" id="PTHR46637">
    <property type="entry name" value="TIS1421-TRANSPOSASE PROTEIN A"/>
    <property type="match status" value="1"/>
</dbReference>
<feature type="domain" description="Insertion element IS402-like" evidence="1">
    <location>
        <begin position="11"/>
        <end position="86"/>
    </location>
</feature>
<dbReference type="RefSeq" id="WP_344038861.1">
    <property type="nucleotide sequence ID" value="NZ_BAAAKE010000013.1"/>
</dbReference>
<gene>
    <name evidence="2" type="ORF">ACFPFM_33260</name>
</gene>
<comment type="caution">
    <text evidence="2">The sequence shown here is derived from an EMBL/GenBank/DDBJ whole genome shotgun (WGS) entry which is preliminary data.</text>
</comment>
<dbReference type="Pfam" id="PF13340">
    <property type="entry name" value="DUF4096"/>
    <property type="match status" value="1"/>
</dbReference>
<accession>A0ABV9Y7N1</accession>
<dbReference type="PANTHER" id="PTHR46637:SF1">
    <property type="entry name" value="BLL5188 PROTEIN"/>
    <property type="match status" value="1"/>
</dbReference>
<dbReference type="InterPro" id="IPR025161">
    <property type="entry name" value="IS402-like_dom"/>
</dbReference>
<dbReference type="Proteomes" id="UP001595833">
    <property type="component" value="Unassembled WGS sequence"/>
</dbReference>
<dbReference type="InterPro" id="IPR052909">
    <property type="entry name" value="Transposase_6_like"/>
</dbReference>
<dbReference type="EMBL" id="JBHSJB010000033">
    <property type="protein sequence ID" value="MFC5058606.1"/>
    <property type="molecule type" value="Genomic_DNA"/>
</dbReference>
<proteinExistence type="predicted"/>
<reference evidence="3" key="1">
    <citation type="journal article" date="2019" name="Int. J. Syst. Evol. Microbiol.">
        <title>The Global Catalogue of Microorganisms (GCM) 10K type strain sequencing project: providing services to taxonomists for standard genome sequencing and annotation.</title>
        <authorList>
            <consortium name="The Broad Institute Genomics Platform"/>
            <consortium name="The Broad Institute Genome Sequencing Center for Infectious Disease"/>
            <person name="Wu L."/>
            <person name="Ma J."/>
        </authorList>
    </citation>
    <scope>NUCLEOTIDE SEQUENCE [LARGE SCALE GENOMIC DNA]</scope>
    <source>
        <strain evidence="3">KCTC 12848</strain>
    </source>
</reference>
<sequence length="144" mass="15681">MGKKLARRLVPDPFWDLVSPLTPRFGPRPQGGGTVPLEERTVFTAVVFVLTSGCAWHRLPSVFEVSPATAHRRFSAWTESGLWMRLRQALREGPELGNEGTWVTAVVDAAVSRNAPTPVDRPGEPGEAAVIARRSTRPGEVPCA</sequence>